<accession>A0A8H6C6H1</accession>
<evidence type="ECO:0000313" key="4">
    <source>
        <dbReference type="EMBL" id="KAF6217832.1"/>
    </source>
</evidence>
<dbReference type="PRINTS" id="PR00081">
    <property type="entry name" value="GDHRDH"/>
</dbReference>
<protein>
    <submittedName>
        <fullName evidence="4">Uncharacterized protein</fullName>
    </submittedName>
</protein>
<keyword evidence="5" id="KW-1185">Reference proteome</keyword>
<dbReference type="InterPro" id="IPR036291">
    <property type="entry name" value="NAD(P)-bd_dom_sf"/>
</dbReference>
<reference evidence="4 5" key="1">
    <citation type="journal article" date="2020" name="Genomics">
        <title>Complete, high-quality genomes from long-read metagenomic sequencing of two wolf lichen thalli reveals enigmatic genome architecture.</title>
        <authorList>
            <person name="McKenzie S.K."/>
            <person name="Walston R.F."/>
            <person name="Allen J.L."/>
        </authorList>
    </citation>
    <scope>NUCLEOTIDE SEQUENCE [LARGE SCALE GENOMIC DNA]</scope>
    <source>
        <strain evidence="4">WasteWater1</strain>
    </source>
</reference>
<dbReference type="AlphaFoldDB" id="A0A8H6C6H1"/>
<dbReference type="GeneID" id="59334644"/>
<name>A0A8H6C6H1_9LECA</name>
<dbReference type="InterPro" id="IPR002347">
    <property type="entry name" value="SDR_fam"/>
</dbReference>
<dbReference type="PANTHER" id="PTHR43180:SF31">
    <property type="entry name" value="CHAIN DEHYDROGENASE_REDUCTASE, PUTATIVE (AFU_ORTHOLOGUE AFUA_2G16570)-RELATED"/>
    <property type="match status" value="1"/>
</dbReference>
<comment type="caution">
    <text evidence="4">The sequence shown here is derived from an EMBL/GenBank/DDBJ whole genome shotgun (WGS) entry which is preliminary data.</text>
</comment>
<evidence type="ECO:0000256" key="1">
    <source>
        <dbReference type="ARBA" id="ARBA00006484"/>
    </source>
</evidence>
<sequence length="307" mass="33195">MTPVADLSKTLDLSILRNKSALVTGGASGLGALIATSLAENGACVTIADINEELAKEFVSALSTKGLHLNYASTDVTDWQSQVNAFKNAIEFSSGRSIDVVVAAAGVPGQAFITQDEEPPSLEKDPPQPRSVGLNLDVNAKGVYYTSKLAQHYFALPPSSETKAAPDFRKALVVISSLAGYLELDNVDYTASKWAIRGLFRSIRSKMEDLGYRINLIAPWIMDTPMSKDFADMCRKVGFPVGDADDVAKAVIRCAADHTLYGRALAIGPTETFDLRDDLEGLNAGIKMKEFLEGEAKEFMEFFGQRV</sequence>
<dbReference type="RefSeq" id="XP_037147267.1">
    <property type="nucleotide sequence ID" value="XM_037297142.1"/>
</dbReference>
<keyword evidence="2" id="KW-0521">NADP</keyword>
<gene>
    <name evidence="4" type="ORF">HO133_006243</name>
</gene>
<organism evidence="4 5">
    <name type="scientific">Letharia lupina</name>
    <dbReference type="NCBI Taxonomy" id="560253"/>
    <lineage>
        <taxon>Eukaryota</taxon>
        <taxon>Fungi</taxon>
        <taxon>Dikarya</taxon>
        <taxon>Ascomycota</taxon>
        <taxon>Pezizomycotina</taxon>
        <taxon>Lecanoromycetes</taxon>
        <taxon>OSLEUM clade</taxon>
        <taxon>Lecanoromycetidae</taxon>
        <taxon>Lecanorales</taxon>
        <taxon>Lecanorineae</taxon>
        <taxon>Parmeliaceae</taxon>
        <taxon>Letharia</taxon>
    </lineage>
</organism>
<dbReference type="SUPFAM" id="SSF51735">
    <property type="entry name" value="NAD(P)-binding Rossmann-fold domains"/>
    <property type="match status" value="1"/>
</dbReference>
<evidence type="ECO:0000313" key="5">
    <source>
        <dbReference type="Proteomes" id="UP000593566"/>
    </source>
</evidence>
<dbReference type="GO" id="GO:0016491">
    <property type="term" value="F:oxidoreductase activity"/>
    <property type="evidence" value="ECO:0007669"/>
    <property type="project" value="UniProtKB-KW"/>
</dbReference>
<dbReference type="Gene3D" id="3.40.50.720">
    <property type="entry name" value="NAD(P)-binding Rossmann-like Domain"/>
    <property type="match status" value="1"/>
</dbReference>
<comment type="similarity">
    <text evidence="1">Belongs to the short-chain dehydrogenases/reductases (SDR) family.</text>
</comment>
<evidence type="ECO:0000256" key="3">
    <source>
        <dbReference type="ARBA" id="ARBA00023002"/>
    </source>
</evidence>
<dbReference type="Pfam" id="PF00106">
    <property type="entry name" value="adh_short"/>
    <property type="match status" value="1"/>
</dbReference>
<dbReference type="PANTHER" id="PTHR43180">
    <property type="entry name" value="3-OXOACYL-(ACYL-CARRIER-PROTEIN) REDUCTASE (AFU_ORTHOLOGUE AFUA_6G11210)"/>
    <property type="match status" value="1"/>
</dbReference>
<proteinExistence type="inferred from homology"/>
<keyword evidence="3" id="KW-0560">Oxidoreductase</keyword>
<dbReference type="InterPro" id="IPR020904">
    <property type="entry name" value="Sc_DH/Rdtase_CS"/>
</dbReference>
<dbReference type="EMBL" id="JACCJB010000024">
    <property type="protein sequence ID" value="KAF6217832.1"/>
    <property type="molecule type" value="Genomic_DNA"/>
</dbReference>
<dbReference type="Proteomes" id="UP000593566">
    <property type="component" value="Unassembled WGS sequence"/>
</dbReference>
<evidence type="ECO:0000256" key="2">
    <source>
        <dbReference type="ARBA" id="ARBA00022857"/>
    </source>
</evidence>
<dbReference type="PROSITE" id="PS00061">
    <property type="entry name" value="ADH_SHORT"/>
    <property type="match status" value="1"/>
</dbReference>